<keyword evidence="8" id="KW-1185">Reference proteome</keyword>
<dbReference type="InterPro" id="IPR029063">
    <property type="entry name" value="SAM-dependent_MTases_sf"/>
</dbReference>
<dbReference type="GO" id="GO:0003676">
    <property type="term" value="F:nucleic acid binding"/>
    <property type="evidence" value="ECO:0007669"/>
    <property type="project" value="InterPro"/>
</dbReference>
<gene>
    <name evidence="7" type="ordered locus">Nmlp_1276</name>
</gene>
<sequence>MPSSQITAEDVADWDSLGEIADCFEEKKNLKRREGLSDRDDELVLEIDDGQFMILIESEPNRSASDYQSRTNARRRTNFVATPDYQSFTFTTRKRSFDEHGAINFQQFSFDKDEIVSGGGKRFSKLEKINELEYGEPYKIYELYDTREVVDEFYEEFEDLRTDLIQDVSGIDDNRGDAKERFVQVQLDRLLFLYFIQEKGLLDLNQSYLDKIHQSAVGEGEDVYESWLKPLFFDALGEGKRREKLGNVPHLNGGLFSQSPIEEEFPEAKLGDSKQETNDLYRETLDFLDDWNWHVDERLDIVDEKRISPEVLGHIFEQSVNQKEMGAYYTPEEITSFMAWNTVHPYLLDSLNEEVGSSYEELDEVFGLDPEMDGSGDRAVADGGIAKTGTIDSIQTDHVETLYFDILKKISILDPAVGSGAFLLAVQEVLIDTYLSCIEHFRNIKSFKRTGRVQNELERIEERGNAILFAKYEIILNNLYGVDIDQGAVEICKLRLWLSTVADIENDPDEVEPLPNIDFNIRQGNSLMGYVSFLDDDDTESIQGTLEEWGAVENKVESKYGDVLEAIQAHKSASSGEVASQKRREAEELIQEYSKDFDENILQRFHEMGYEDMGLGDLQEFSPFHWVLEFAEVYSKGGFDVLIGNPPWDRLKPLRDDYFSKYDEVFRTRMPEDKDKKQEELLEREEISQGWEEYNERMEMRGEYYTHSPDYELQSPTVGGSKSTTENDLSALFFERVFKLAREESYVGQILPGVIFNGASAKDLRMNLLNETELQSLPVFTNRGIFDNIDNRFVFGIPIFKASGETNEIYGGYRDGDLSILNDMENGGIPISRKVLEQYSPEARIFPYVEEREEVEVLEKIFEHPPVSEPRDGAWHAHPYRELDRTNDRDRFVESENEGDYPVLGGSNIYQYAYTPDYIENLEPAKFWSVESKKDPDASAKQRIREKNYRKLKRGLYDAFDGSGSQKKFVNKMLRQHRGEELSEADVLLDCTEYRIVYRDIARANDERTMIASVIPKGVVCHNKLHTIRPYTIEPDNEDLSKKPLHDVYKRVFTDRELFVAVGLLNSIPFDFLMRTKIDSTVVMYKFKESQMPRLTKGDDWFEYIWTRSAQLNCYGDEFGEMRERLDGIEPATDEDERRKLQAEIDAGAFHAYGLDKKEVEYVLDDFHRVRNPRKMTESYFELVKEKYKELQSS</sequence>
<dbReference type="eggNOG" id="arCOG04814">
    <property type="taxonomic scope" value="Archaea"/>
</dbReference>
<dbReference type="STRING" id="268739.Nmlp_1276"/>
<comment type="catalytic activity">
    <reaction evidence="5">
        <text>a 2'-deoxyadenosine in DNA + S-adenosyl-L-methionine = an N(6)-methyl-2'-deoxyadenosine in DNA + S-adenosyl-L-homocysteine + H(+)</text>
        <dbReference type="Rhea" id="RHEA:15197"/>
        <dbReference type="Rhea" id="RHEA-COMP:12418"/>
        <dbReference type="Rhea" id="RHEA-COMP:12419"/>
        <dbReference type="ChEBI" id="CHEBI:15378"/>
        <dbReference type="ChEBI" id="CHEBI:57856"/>
        <dbReference type="ChEBI" id="CHEBI:59789"/>
        <dbReference type="ChEBI" id="CHEBI:90615"/>
        <dbReference type="ChEBI" id="CHEBI:90616"/>
        <dbReference type="EC" id="2.1.1.72"/>
    </reaction>
</comment>
<dbReference type="PANTHER" id="PTHR33841">
    <property type="entry name" value="DNA METHYLTRANSFERASE YEEA-RELATED"/>
    <property type="match status" value="1"/>
</dbReference>
<evidence type="ECO:0000256" key="5">
    <source>
        <dbReference type="ARBA" id="ARBA00047942"/>
    </source>
</evidence>
<dbReference type="AlphaFoldDB" id="M1XZA5"/>
<dbReference type="REBASE" id="60717">
    <property type="entry name" value="Nmo8811ORF1276P"/>
</dbReference>
<evidence type="ECO:0000256" key="4">
    <source>
        <dbReference type="ARBA" id="ARBA00022691"/>
    </source>
</evidence>
<dbReference type="Pfam" id="PF07669">
    <property type="entry name" value="Eco57I"/>
    <property type="match status" value="2"/>
</dbReference>
<dbReference type="InterPro" id="IPR050953">
    <property type="entry name" value="N4_N6_ade-DNA_methylase"/>
</dbReference>
<evidence type="ECO:0000313" key="8">
    <source>
        <dbReference type="Proteomes" id="UP000011867"/>
    </source>
</evidence>
<organism evidence="7 8">
    <name type="scientific">Natronomonas moolapensis (strain DSM 18674 / CECT 7526 / JCM 14361 / 8.8.11)</name>
    <dbReference type="NCBI Taxonomy" id="268739"/>
    <lineage>
        <taxon>Archaea</taxon>
        <taxon>Methanobacteriati</taxon>
        <taxon>Methanobacteriota</taxon>
        <taxon>Stenosarchaea group</taxon>
        <taxon>Halobacteria</taxon>
        <taxon>Halobacteriales</taxon>
        <taxon>Natronomonadaceae</taxon>
        <taxon>Natronomonas</taxon>
    </lineage>
</organism>
<evidence type="ECO:0000259" key="6">
    <source>
        <dbReference type="Pfam" id="PF07669"/>
    </source>
</evidence>
<dbReference type="PROSITE" id="PS00092">
    <property type="entry name" value="N6_MTASE"/>
    <property type="match status" value="1"/>
</dbReference>
<keyword evidence="7" id="KW-0378">Hydrolase</keyword>
<dbReference type="GeneID" id="69054494"/>
<dbReference type="SUPFAM" id="SSF53335">
    <property type="entry name" value="S-adenosyl-L-methionine-dependent methyltransferases"/>
    <property type="match status" value="1"/>
</dbReference>
<dbReference type="GO" id="GO:0009007">
    <property type="term" value="F:site-specific DNA-methyltransferase (adenine-specific) activity"/>
    <property type="evidence" value="ECO:0007669"/>
    <property type="project" value="UniProtKB-EC"/>
</dbReference>
<dbReference type="EMBL" id="HF582854">
    <property type="protein sequence ID" value="CCQ35485.1"/>
    <property type="molecule type" value="Genomic_DNA"/>
</dbReference>
<dbReference type="EC" id="2.1.1.72" evidence="1"/>
<dbReference type="PANTHER" id="PTHR33841:SF1">
    <property type="entry name" value="DNA METHYLTRANSFERASE A"/>
    <property type="match status" value="1"/>
</dbReference>
<protein>
    <recommendedName>
        <fullName evidence="1">site-specific DNA-methyltransferase (adenine-specific)</fullName>
        <ecNumber evidence="1">2.1.1.72</ecNumber>
    </recommendedName>
</protein>
<keyword evidence="4" id="KW-0949">S-adenosyl-L-methionine</keyword>
<accession>M1XZA5</accession>
<dbReference type="InterPro" id="IPR002052">
    <property type="entry name" value="DNA_methylase_N6_adenine_CS"/>
</dbReference>
<feature type="domain" description="Type II methyltransferase M.TaqI-like" evidence="6">
    <location>
        <begin position="477"/>
        <end position="664"/>
    </location>
</feature>
<reference evidence="7 8" key="1">
    <citation type="journal article" date="2013" name="Genome Announc.">
        <title>Genome of the haloarchaeon Natronomonas moolapensis, a neutrophilic member of a previously haloalkaliphilic genus.</title>
        <authorList>
            <person name="Dyall-Smith M.L."/>
            <person name="Pfeiffer F."/>
            <person name="Oberwinkler T."/>
            <person name="Klee K."/>
            <person name="Rampp M."/>
            <person name="Palm P."/>
            <person name="Gross K."/>
            <person name="Schuster S.C."/>
            <person name="Oesterhelt D."/>
        </authorList>
    </citation>
    <scope>NUCLEOTIDE SEQUENCE [LARGE SCALE GENOMIC DNA]</scope>
    <source>
        <strain evidence="8">DSM 18674 / JCM 14361 / 8.8.11</strain>
    </source>
</reference>
<feature type="domain" description="Type II methyltransferase M.TaqI-like" evidence="6">
    <location>
        <begin position="723"/>
        <end position="786"/>
    </location>
</feature>
<evidence type="ECO:0000256" key="3">
    <source>
        <dbReference type="ARBA" id="ARBA00022679"/>
    </source>
</evidence>
<evidence type="ECO:0000313" key="7">
    <source>
        <dbReference type="EMBL" id="CCQ35485.1"/>
    </source>
</evidence>
<proteinExistence type="predicted"/>
<dbReference type="KEGG" id="nmo:Nmlp_1276"/>
<dbReference type="RefSeq" id="WP_015408333.1">
    <property type="nucleotide sequence ID" value="NC_020388.1"/>
</dbReference>
<keyword evidence="2 7" id="KW-0489">Methyltransferase</keyword>
<evidence type="ECO:0000256" key="1">
    <source>
        <dbReference type="ARBA" id="ARBA00011900"/>
    </source>
</evidence>
<dbReference type="GO" id="GO:0006304">
    <property type="term" value="P:DNA modification"/>
    <property type="evidence" value="ECO:0007669"/>
    <property type="project" value="InterPro"/>
</dbReference>
<evidence type="ECO:0000256" key="2">
    <source>
        <dbReference type="ARBA" id="ARBA00022603"/>
    </source>
</evidence>
<name>M1XZA5_NATM8</name>
<dbReference type="GO" id="GO:0016787">
    <property type="term" value="F:hydrolase activity"/>
    <property type="evidence" value="ECO:0007669"/>
    <property type="project" value="UniProtKB-KW"/>
</dbReference>
<keyword evidence="3 7" id="KW-0808">Transferase</keyword>
<dbReference type="Gene3D" id="3.40.50.150">
    <property type="entry name" value="Vaccinia Virus protein VP39"/>
    <property type="match status" value="1"/>
</dbReference>
<dbReference type="Proteomes" id="UP000011867">
    <property type="component" value="Chromosome"/>
</dbReference>
<dbReference type="InterPro" id="IPR011639">
    <property type="entry name" value="MethylTrfase_TaqI-like_dom"/>
</dbReference>
<dbReference type="GO" id="GO:0032259">
    <property type="term" value="P:methylation"/>
    <property type="evidence" value="ECO:0007669"/>
    <property type="project" value="UniProtKB-KW"/>
</dbReference>
<dbReference type="HOGENOM" id="CLU_262519_0_0_2"/>